<keyword evidence="2" id="KW-1003">Cell membrane</keyword>
<feature type="transmembrane region" description="Helical" evidence="6">
    <location>
        <begin position="284"/>
        <end position="303"/>
    </location>
</feature>
<dbReference type="AlphaFoldDB" id="A0A1X9YQX7"/>
<name>A0A1X9YQX7_9BACT</name>
<feature type="transmembrane region" description="Helical" evidence="6">
    <location>
        <begin position="666"/>
        <end position="687"/>
    </location>
</feature>
<dbReference type="KEGG" id="pact:CA264_07435"/>
<evidence type="ECO:0000259" key="7">
    <source>
        <dbReference type="Pfam" id="PF02687"/>
    </source>
</evidence>
<dbReference type="GO" id="GO:0022857">
    <property type="term" value="F:transmembrane transporter activity"/>
    <property type="evidence" value="ECO:0007669"/>
    <property type="project" value="TreeGrafter"/>
</dbReference>
<dbReference type="InterPro" id="IPR050250">
    <property type="entry name" value="Macrolide_Exporter_MacB"/>
</dbReference>
<gene>
    <name evidence="9" type="ORF">CA264_07435</name>
</gene>
<reference evidence="10" key="1">
    <citation type="submission" date="2017-05" db="EMBL/GenBank/DDBJ databases">
        <authorList>
            <person name="Ray J."/>
            <person name="Price M."/>
            <person name="Deutschbauer A."/>
        </authorList>
    </citation>
    <scope>NUCLEOTIDE SEQUENCE [LARGE SCALE GENOMIC DNA]</scope>
    <source>
        <strain evidence="10">DSM 19842</strain>
    </source>
</reference>
<feature type="transmembrane region" description="Helical" evidence="6">
    <location>
        <begin position="20"/>
        <end position="42"/>
    </location>
</feature>
<keyword evidence="5 6" id="KW-0472">Membrane</keyword>
<evidence type="ECO:0000256" key="3">
    <source>
        <dbReference type="ARBA" id="ARBA00022692"/>
    </source>
</evidence>
<evidence type="ECO:0000256" key="6">
    <source>
        <dbReference type="SAM" id="Phobius"/>
    </source>
</evidence>
<feature type="transmembrane region" description="Helical" evidence="6">
    <location>
        <begin position="418"/>
        <end position="442"/>
    </location>
</feature>
<protein>
    <submittedName>
        <fullName evidence="9">Transporter permease</fullName>
    </submittedName>
</protein>
<feature type="domain" description="MacB-like periplasmic core" evidence="8">
    <location>
        <begin position="21"/>
        <end position="241"/>
    </location>
</feature>
<dbReference type="PANTHER" id="PTHR30572">
    <property type="entry name" value="MEMBRANE COMPONENT OF TRANSPORTER-RELATED"/>
    <property type="match status" value="1"/>
</dbReference>
<dbReference type="GO" id="GO:0005886">
    <property type="term" value="C:plasma membrane"/>
    <property type="evidence" value="ECO:0007669"/>
    <property type="project" value="UniProtKB-SubCell"/>
</dbReference>
<evidence type="ECO:0000313" key="9">
    <source>
        <dbReference type="EMBL" id="ARS35285.1"/>
    </source>
</evidence>
<accession>A0A1X9YQX7</accession>
<feature type="transmembrane region" description="Helical" evidence="6">
    <location>
        <begin position="749"/>
        <end position="767"/>
    </location>
</feature>
<dbReference type="RefSeq" id="WP_025605969.1">
    <property type="nucleotide sequence ID" value="NZ_CP021235.1"/>
</dbReference>
<feature type="domain" description="ABC3 transporter permease C-terminal" evidence="7">
    <location>
        <begin position="667"/>
        <end position="779"/>
    </location>
</feature>
<dbReference type="OrthoDB" id="5933722at2"/>
<dbReference type="InterPro" id="IPR025857">
    <property type="entry name" value="MacB_PCD"/>
</dbReference>
<evidence type="ECO:0000256" key="5">
    <source>
        <dbReference type="ARBA" id="ARBA00023136"/>
    </source>
</evidence>
<keyword evidence="4 6" id="KW-1133">Transmembrane helix</keyword>
<dbReference type="STRING" id="709015.GCA_000472485_01492"/>
<dbReference type="PROSITE" id="PS51257">
    <property type="entry name" value="PROKAR_LIPOPROTEIN"/>
    <property type="match status" value="1"/>
</dbReference>
<feature type="transmembrane region" description="Helical" evidence="6">
    <location>
        <begin position="370"/>
        <end position="397"/>
    </location>
</feature>
<dbReference type="Pfam" id="PF02687">
    <property type="entry name" value="FtsX"/>
    <property type="match status" value="2"/>
</dbReference>
<evidence type="ECO:0000313" key="10">
    <source>
        <dbReference type="Proteomes" id="UP000266292"/>
    </source>
</evidence>
<evidence type="ECO:0000259" key="8">
    <source>
        <dbReference type="Pfam" id="PF12704"/>
    </source>
</evidence>
<proteinExistence type="predicted"/>
<dbReference type="InterPro" id="IPR003838">
    <property type="entry name" value="ABC3_permease_C"/>
</dbReference>
<comment type="subcellular location">
    <subcellularLocation>
        <location evidence="1">Cell membrane</location>
        <topology evidence="1">Multi-pass membrane protein</topology>
    </subcellularLocation>
</comment>
<evidence type="ECO:0000256" key="4">
    <source>
        <dbReference type="ARBA" id="ARBA00022989"/>
    </source>
</evidence>
<keyword evidence="3 6" id="KW-0812">Transmembrane</keyword>
<feature type="transmembrane region" description="Helical" evidence="6">
    <location>
        <begin position="337"/>
        <end position="358"/>
    </location>
</feature>
<dbReference type="EMBL" id="CP021235">
    <property type="protein sequence ID" value="ARS35285.1"/>
    <property type="molecule type" value="Genomic_DNA"/>
</dbReference>
<dbReference type="Proteomes" id="UP000266292">
    <property type="component" value="Chromosome"/>
</dbReference>
<feature type="transmembrane region" description="Helical" evidence="6">
    <location>
        <begin position="707"/>
        <end position="729"/>
    </location>
</feature>
<keyword evidence="10" id="KW-1185">Reference proteome</keyword>
<evidence type="ECO:0000256" key="1">
    <source>
        <dbReference type="ARBA" id="ARBA00004651"/>
    </source>
</evidence>
<organism evidence="9 10">
    <name type="scientific">Pontibacter actiniarum</name>
    <dbReference type="NCBI Taxonomy" id="323450"/>
    <lineage>
        <taxon>Bacteria</taxon>
        <taxon>Pseudomonadati</taxon>
        <taxon>Bacteroidota</taxon>
        <taxon>Cytophagia</taxon>
        <taxon>Cytophagales</taxon>
        <taxon>Hymenobacteraceae</taxon>
        <taxon>Pontibacter</taxon>
    </lineage>
</organism>
<evidence type="ECO:0000256" key="2">
    <source>
        <dbReference type="ARBA" id="ARBA00022475"/>
    </source>
</evidence>
<sequence length="786" mass="87836">MFRHSLLLIYRNFKRYKSTFFINVLGLSTSLACALLIFIWVYDELNMDKFHQQDKQLFQVMTNHYNTEGIVTWEAGPGQLAEALKDEMPEVAYSVSSSDIPDKFIVSANEQHMSAAGQFVGSDYFNAFSYKLSQGSKDQVLQSKNAIVISEALALRLFNTTQGVVGRTINWQILHFTKPVVITGVFEAMPSNSSEQYDFLLSFEEFKDMLGDGLHWDNHNAKTYLVLQEGTDAVSFNHKIESFLKSKQPNSNVTLFVRPYSNKYLYGNYENGVQAGGRIEYVKLFSLIAIFILAIACINFMNLSTAKASRRVKEIGIKKAIGASRGSLILQYLGESLLVAFISLIIALMFVELALVPFSEITGKELNLSYHAHFILGALGITVLAGLMAGSYPALYLSRFKPAVVLRGTINKLGGELWARRGLVVFQFTLSIILIVSVLVVYKQIEYVQAKNLGYSKDHVLYFNAEGKVQEKLETFLTEVKKLPGVSNASSGGSIISDYGSTVGLNWEGKNTAEQTAFQMLAVNYDMIETLGIGVKEGRAFSRSFASDTSKIIFNEAAIAVMGLEEPVGKVVNLWGENKKIVGVVKDFHFQSLHQKVKPMFFRLDPKTAMKVMVKIEAGKERATIEKLQSLYASFNPGYVLDYKFLNEDYQELYAAEQRVATLSRYFAGLAILISCLGLFGLATFTAERRVKEIGIRKVMGASEVSIVYLLSSDFTKLVLVAIVVALPVSYMLLKYWLNNFAYRIDLEVWYFLGAGILSLFIAWLTVASQAFRAAKVNPSQCLKEV</sequence>
<feature type="domain" description="ABC3 transporter permease C-terminal" evidence="7">
    <location>
        <begin position="287"/>
        <end position="401"/>
    </location>
</feature>
<dbReference type="PANTHER" id="PTHR30572:SF18">
    <property type="entry name" value="ABC-TYPE MACROLIDE FAMILY EXPORT SYSTEM PERMEASE COMPONENT 2"/>
    <property type="match status" value="1"/>
</dbReference>
<dbReference type="Pfam" id="PF12704">
    <property type="entry name" value="MacB_PCD"/>
    <property type="match status" value="1"/>
</dbReference>